<dbReference type="Proteomes" id="UP001228690">
    <property type="component" value="Chromosome"/>
</dbReference>
<accession>A0ABY8MEF8</accession>
<name>A0ABY8MEF8_9SPIO</name>
<dbReference type="RefSeq" id="WP_326926546.1">
    <property type="nucleotide sequence ID" value="NZ_CP123443.1"/>
</dbReference>
<reference evidence="1 2" key="1">
    <citation type="submission" date="2023-04" db="EMBL/GenBank/DDBJ databases">
        <title>Spirochaete genome identified in red abalone sample constitutes a novel genus.</title>
        <authorList>
            <person name="Sharma S.P."/>
            <person name="Purcell C.M."/>
            <person name="Hyde J.R."/>
            <person name="Severin A.J."/>
        </authorList>
    </citation>
    <scope>NUCLEOTIDE SEQUENCE [LARGE SCALE GENOMIC DNA]</scope>
    <source>
        <strain evidence="1 2">SP-2023</strain>
    </source>
</reference>
<organism evidence="1 2">
    <name type="scientific">Candidatus Haliotispira prima</name>
    <dbReference type="NCBI Taxonomy" id="3034016"/>
    <lineage>
        <taxon>Bacteria</taxon>
        <taxon>Pseudomonadati</taxon>
        <taxon>Spirochaetota</taxon>
        <taxon>Spirochaetia</taxon>
        <taxon>Spirochaetales</taxon>
        <taxon>Spirochaetaceae</taxon>
        <taxon>Candidatus Haliotispira</taxon>
    </lineage>
</organism>
<dbReference type="EMBL" id="CP123443">
    <property type="protein sequence ID" value="WGK68369.1"/>
    <property type="molecule type" value="Genomic_DNA"/>
</dbReference>
<protein>
    <submittedName>
        <fullName evidence="1">Phage GP46 family protein</fullName>
    </submittedName>
</protein>
<proteinExistence type="predicted"/>
<sequence>MNINSYKITDLIEMSIGTEKGSWFANPEFGSQLHTVEKVESKTASIVKSMIVAATQWLADDGLVLSLEVETERSGRDQISWRVTVAKPDGGGELLEGVWQA</sequence>
<evidence type="ECO:0000313" key="2">
    <source>
        <dbReference type="Proteomes" id="UP001228690"/>
    </source>
</evidence>
<keyword evidence="2" id="KW-1185">Reference proteome</keyword>
<dbReference type="Pfam" id="PF07409">
    <property type="entry name" value="GP46"/>
    <property type="match status" value="1"/>
</dbReference>
<dbReference type="InterPro" id="IPR010877">
    <property type="entry name" value="Phage_Mu_Gp46"/>
</dbReference>
<gene>
    <name evidence="1" type="ORF">P0082_07725</name>
</gene>
<evidence type="ECO:0000313" key="1">
    <source>
        <dbReference type="EMBL" id="WGK68369.1"/>
    </source>
</evidence>